<keyword evidence="5" id="KW-1185">Reference proteome</keyword>
<dbReference type="Proteomes" id="UP000199068">
    <property type="component" value="Unassembled WGS sequence"/>
</dbReference>
<protein>
    <submittedName>
        <fullName evidence="4">NADPH-dependent FMN reductase</fullName>
    </submittedName>
</protein>
<dbReference type="RefSeq" id="WP_092726279.1">
    <property type="nucleotide sequence ID" value="NZ_FNGW01000005.1"/>
</dbReference>
<dbReference type="PANTHER" id="PTHR43278:SF4">
    <property type="entry name" value="NAD(P)H-DEPENDENT FMN-CONTAINING OXIDOREDUCTASE YWQN-RELATED"/>
    <property type="match status" value="1"/>
</dbReference>
<feature type="domain" description="NADPH-dependent FMN reductase-like" evidence="3">
    <location>
        <begin position="4"/>
        <end position="134"/>
    </location>
</feature>
<keyword evidence="1" id="KW-0285">Flavoprotein</keyword>
<dbReference type="AlphaFoldDB" id="A0A1G9QII7"/>
<evidence type="ECO:0000256" key="2">
    <source>
        <dbReference type="ARBA" id="ARBA00022643"/>
    </source>
</evidence>
<dbReference type="EMBL" id="FNGW01000005">
    <property type="protein sequence ID" value="SDM10862.1"/>
    <property type="molecule type" value="Genomic_DNA"/>
</dbReference>
<reference evidence="4 5" key="1">
    <citation type="submission" date="2016-10" db="EMBL/GenBank/DDBJ databases">
        <authorList>
            <person name="de Groot N.N."/>
        </authorList>
    </citation>
    <scope>NUCLEOTIDE SEQUENCE [LARGE SCALE GENOMIC DNA]</scope>
    <source>
        <strain evidence="4 5">DSM 797</strain>
    </source>
</reference>
<dbReference type="PANTHER" id="PTHR43278">
    <property type="entry name" value="NAD(P)H-DEPENDENT FMN-CONTAINING OXIDOREDUCTASE YWQN-RELATED"/>
    <property type="match status" value="1"/>
</dbReference>
<keyword evidence="2" id="KW-0288">FMN</keyword>
<dbReference type="InterPro" id="IPR029039">
    <property type="entry name" value="Flavoprotein-like_sf"/>
</dbReference>
<accession>A0A1G9QII7</accession>
<sequence>MHPEILIINGSPRKNKNCFKIANEVNNVLIENNLTSQIFNIYDMNIDYCTACGFCDKTGYCRIKDDMTPMYEMFDKAKGVIIVSPVHFDCISAKLKTVVDRTQAIYASKYVLNKPSIDRNKRRIGMYIAVGGSQNYETQFMGGQTVMDFFFKSVNNKLLYNLHLNNTDKVEYEENIEFRKKLRQNLKHYIKDINDTVSE</sequence>
<dbReference type="SUPFAM" id="SSF52218">
    <property type="entry name" value="Flavoproteins"/>
    <property type="match status" value="1"/>
</dbReference>
<dbReference type="STRING" id="1121325.SAMN04515677_105228"/>
<gene>
    <name evidence="4" type="ORF">SAMN04515677_105228</name>
</gene>
<evidence type="ECO:0000259" key="3">
    <source>
        <dbReference type="Pfam" id="PF03358"/>
    </source>
</evidence>
<dbReference type="Pfam" id="PF03358">
    <property type="entry name" value="FMN_red"/>
    <property type="match status" value="1"/>
</dbReference>
<dbReference type="InterPro" id="IPR005025">
    <property type="entry name" value="FMN_Rdtase-like_dom"/>
</dbReference>
<evidence type="ECO:0000313" key="5">
    <source>
        <dbReference type="Proteomes" id="UP000199068"/>
    </source>
</evidence>
<name>A0A1G9QII7_9FIRM</name>
<evidence type="ECO:0000256" key="1">
    <source>
        <dbReference type="ARBA" id="ARBA00022630"/>
    </source>
</evidence>
<dbReference type="InterPro" id="IPR051796">
    <property type="entry name" value="ISF_SsuE-like"/>
</dbReference>
<proteinExistence type="predicted"/>
<evidence type="ECO:0000313" key="4">
    <source>
        <dbReference type="EMBL" id="SDM10862.1"/>
    </source>
</evidence>
<organism evidence="4 5">
    <name type="scientific">Romboutsia lituseburensis DSM 797</name>
    <dbReference type="NCBI Taxonomy" id="1121325"/>
    <lineage>
        <taxon>Bacteria</taxon>
        <taxon>Bacillati</taxon>
        <taxon>Bacillota</taxon>
        <taxon>Clostridia</taxon>
        <taxon>Peptostreptococcales</taxon>
        <taxon>Peptostreptococcaceae</taxon>
        <taxon>Romboutsia</taxon>
    </lineage>
</organism>
<dbReference type="Gene3D" id="3.40.50.360">
    <property type="match status" value="1"/>
</dbReference>
<dbReference type="GO" id="GO:0016491">
    <property type="term" value="F:oxidoreductase activity"/>
    <property type="evidence" value="ECO:0007669"/>
    <property type="project" value="InterPro"/>
</dbReference>